<evidence type="ECO:0000313" key="2">
    <source>
        <dbReference type="WBParaSite" id="SMUV_0000373001-mRNA-1"/>
    </source>
</evidence>
<reference evidence="2" key="1">
    <citation type="submission" date="2017-02" db="UniProtKB">
        <authorList>
            <consortium name="WormBaseParasite"/>
        </authorList>
    </citation>
    <scope>IDENTIFICATION</scope>
</reference>
<keyword evidence="1" id="KW-1185">Reference proteome</keyword>
<name>A0A0N5AH86_9BILA</name>
<dbReference type="Proteomes" id="UP000046393">
    <property type="component" value="Unplaced"/>
</dbReference>
<evidence type="ECO:0000313" key="1">
    <source>
        <dbReference type="Proteomes" id="UP000046393"/>
    </source>
</evidence>
<organism evidence="1 2">
    <name type="scientific">Syphacia muris</name>
    <dbReference type="NCBI Taxonomy" id="451379"/>
    <lineage>
        <taxon>Eukaryota</taxon>
        <taxon>Metazoa</taxon>
        <taxon>Ecdysozoa</taxon>
        <taxon>Nematoda</taxon>
        <taxon>Chromadorea</taxon>
        <taxon>Rhabditida</taxon>
        <taxon>Spirurina</taxon>
        <taxon>Oxyuridomorpha</taxon>
        <taxon>Oxyuroidea</taxon>
        <taxon>Oxyuridae</taxon>
        <taxon>Syphacia</taxon>
    </lineage>
</organism>
<dbReference type="WBParaSite" id="SMUV_0000373001-mRNA-1">
    <property type="protein sequence ID" value="SMUV_0000373001-mRNA-1"/>
    <property type="gene ID" value="SMUV_0000373001"/>
</dbReference>
<dbReference type="AlphaFoldDB" id="A0A0N5AH86"/>
<accession>A0A0N5AH86</accession>
<proteinExistence type="predicted"/>
<sequence length="106" mass="11440">MILIRLHGKIDNASSSICLICALCSFCGYSFYNSQISCVVGKLELARLGACQECCDCRCKKKVNNAVNGRGRDRQPEADTAAAAAAAAATAAKEKFFCQRLITDRK</sequence>
<protein>
    <submittedName>
        <fullName evidence="2">Uncharacterized protein</fullName>
    </submittedName>
</protein>